<sequence>MQTKQQQQPDLQRQESVKQMQNLSARTEQELFEDQMKSLLLACRPFRDEVGALVRCLRGLHGSVHGLGRGWHARPFGSWTIGLGTRGSDLDVTCFKDDLEHGTPLDRQSVQTIISKLLPLLLQRGDFRLVCDLSSARVPLL</sequence>
<dbReference type="GO" id="GO:0031123">
    <property type="term" value="P:RNA 3'-end processing"/>
    <property type="evidence" value="ECO:0007669"/>
    <property type="project" value="TreeGrafter"/>
</dbReference>
<dbReference type="EMBL" id="CAJNNV010030682">
    <property type="protein sequence ID" value="CAE8633236.1"/>
    <property type="molecule type" value="Genomic_DNA"/>
</dbReference>
<dbReference type="PANTHER" id="PTHR12271:SF40">
    <property type="entry name" value="POLY(A) RNA POLYMERASE GLD2"/>
    <property type="match status" value="1"/>
</dbReference>
<dbReference type="AlphaFoldDB" id="A0A813H6K9"/>
<dbReference type="InterPro" id="IPR054708">
    <property type="entry name" value="MTPAP-like_central"/>
</dbReference>
<keyword evidence="4" id="KW-1185">Reference proteome</keyword>
<evidence type="ECO:0000313" key="4">
    <source>
        <dbReference type="Proteomes" id="UP000654075"/>
    </source>
</evidence>
<name>A0A813H6K9_POLGL</name>
<comment type="caution">
    <text evidence="3">The sequence shown here is derived from an EMBL/GenBank/DDBJ whole genome shotgun (WGS) entry which is preliminary data.</text>
</comment>
<accession>A0A813H6K9</accession>
<evidence type="ECO:0000313" key="3">
    <source>
        <dbReference type="EMBL" id="CAE8633236.1"/>
    </source>
</evidence>
<organism evidence="3 4">
    <name type="scientific">Polarella glacialis</name>
    <name type="common">Dinoflagellate</name>
    <dbReference type="NCBI Taxonomy" id="89957"/>
    <lineage>
        <taxon>Eukaryota</taxon>
        <taxon>Sar</taxon>
        <taxon>Alveolata</taxon>
        <taxon>Dinophyceae</taxon>
        <taxon>Suessiales</taxon>
        <taxon>Suessiaceae</taxon>
        <taxon>Polarella</taxon>
    </lineage>
</organism>
<gene>
    <name evidence="3" type="ORF">PGLA1383_LOCUS49147</name>
</gene>
<dbReference type="Proteomes" id="UP000654075">
    <property type="component" value="Unassembled WGS sequence"/>
</dbReference>
<proteinExistence type="predicted"/>
<evidence type="ECO:0000256" key="1">
    <source>
        <dbReference type="SAM" id="MobiDB-lite"/>
    </source>
</evidence>
<dbReference type="Gene3D" id="3.30.460.10">
    <property type="entry name" value="Beta Polymerase, domain 2"/>
    <property type="match status" value="1"/>
</dbReference>
<feature type="domain" description="Poly(A) RNA polymerase mitochondrial-like central palm" evidence="2">
    <location>
        <begin position="33"/>
        <end position="141"/>
    </location>
</feature>
<dbReference type="Pfam" id="PF22600">
    <property type="entry name" value="MTPAP-like_central"/>
    <property type="match status" value="1"/>
</dbReference>
<dbReference type="GO" id="GO:0016779">
    <property type="term" value="F:nucleotidyltransferase activity"/>
    <property type="evidence" value="ECO:0007669"/>
    <property type="project" value="TreeGrafter"/>
</dbReference>
<feature type="region of interest" description="Disordered" evidence="1">
    <location>
        <begin position="1"/>
        <end position="22"/>
    </location>
</feature>
<reference evidence="3" key="1">
    <citation type="submission" date="2021-02" db="EMBL/GenBank/DDBJ databases">
        <authorList>
            <person name="Dougan E. K."/>
            <person name="Rhodes N."/>
            <person name="Thang M."/>
            <person name="Chan C."/>
        </authorList>
    </citation>
    <scope>NUCLEOTIDE SEQUENCE</scope>
</reference>
<dbReference type="InterPro" id="IPR043519">
    <property type="entry name" value="NT_sf"/>
</dbReference>
<feature type="compositionally biased region" description="Polar residues" evidence="1">
    <location>
        <begin position="1"/>
        <end position="11"/>
    </location>
</feature>
<evidence type="ECO:0000259" key="2">
    <source>
        <dbReference type="Pfam" id="PF22600"/>
    </source>
</evidence>
<dbReference type="SUPFAM" id="SSF81301">
    <property type="entry name" value="Nucleotidyltransferase"/>
    <property type="match status" value="1"/>
</dbReference>
<dbReference type="PANTHER" id="PTHR12271">
    <property type="entry name" value="POLY A POLYMERASE CID PAP -RELATED"/>
    <property type="match status" value="1"/>
</dbReference>
<protein>
    <recommendedName>
        <fullName evidence="2">Poly(A) RNA polymerase mitochondrial-like central palm domain-containing protein</fullName>
    </recommendedName>
</protein>